<sequence length="510" mass="57057">MSSYKGELPGLYWDADKEKYFGIQSRAAARGTDLKYSVENIRKEDKKDRLQKADSARIDKIRKQRVVRRHASALLRTGVERELGSKRTSFYLRNLLPQACMSQVSAKPSQVIARPDASIIRYFDRDPGSKTLYVVQGDNTVKARRIHTNIGPPLPTQNTTEANDFDSSTLNTHSFLPWDDVARTTSTVSSLNCLPVTGALATTTYGSDRPPVVYFNDPERDGPFIGQQFTPPNCTTIWGAAARPTSFSPSPRLANSVAATQTEHLAVAASTRVLLFTHAPTGTWDFRVVVHTVKSDILALDWISRNTIIFGSRDGKIRLHDTRSGGSSHIFTHPYPISKLKRADDDTRLICSGLQDSLFLYDIRSPRLSHHPSASRDYRASNHDYSNPNYFTSQGTNKRKRLDRDTSKSWSQPVLSFTHQNEADLELDIDVHPRLGLLAAAQDTDSGSAIRVSNIWTGKTVKTIKSNWRVLSARKRVGNIRSLKFMEKDGEEDGVDLWACWAGGVSKFAW</sequence>
<evidence type="ECO:0000256" key="1">
    <source>
        <dbReference type="ARBA" id="ARBA00022574"/>
    </source>
</evidence>
<protein>
    <submittedName>
        <fullName evidence="4">Uncharacterized protein</fullName>
    </submittedName>
</protein>
<evidence type="ECO:0000256" key="2">
    <source>
        <dbReference type="ARBA" id="ARBA00022737"/>
    </source>
</evidence>
<dbReference type="SMART" id="SM00320">
    <property type="entry name" value="WD40"/>
    <property type="match status" value="2"/>
</dbReference>
<keyword evidence="1" id="KW-0853">WD repeat</keyword>
<dbReference type="InterPro" id="IPR015943">
    <property type="entry name" value="WD40/YVTN_repeat-like_dom_sf"/>
</dbReference>
<evidence type="ECO:0000313" key="4">
    <source>
        <dbReference type="EMBL" id="KAJ4370026.1"/>
    </source>
</evidence>
<dbReference type="PANTHER" id="PTHR44472:SF1">
    <property type="entry name" value="DDB1 AND CUL4 ASSOCIATED FACTOR 4"/>
    <property type="match status" value="1"/>
</dbReference>
<dbReference type="InterPro" id="IPR052254">
    <property type="entry name" value="CUL4-DDB1_E3_ligase_receptor"/>
</dbReference>
<dbReference type="Proteomes" id="UP001140560">
    <property type="component" value="Unassembled WGS sequence"/>
</dbReference>
<dbReference type="InterPro" id="IPR001680">
    <property type="entry name" value="WD40_rpt"/>
</dbReference>
<feature type="region of interest" description="Disordered" evidence="3">
    <location>
        <begin position="370"/>
        <end position="407"/>
    </location>
</feature>
<reference evidence="4" key="1">
    <citation type="submission" date="2022-10" db="EMBL/GenBank/DDBJ databases">
        <title>Tapping the CABI collections for fungal endophytes: first genome assemblies for Collariella, Neodidymelliopsis, Ascochyta clinopodiicola, Didymella pomorum, Didymosphaeria variabile, Neocosmospora piperis and Neocucurbitaria cava.</title>
        <authorList>
            <person name="Hill R."/>
        </authorList>
    </citation>
    <scope>NUCLEOTIDE SEQUENCE</scope>
    <source>
        <strain evidence="4">IMI 356814</strain>
    </source>
</reference>
<keyword evidence="5" id="KW-1185">Reference proteome</keyword>
<accession>A0A9W8Y8I1</accession>
<proteinExistence type="predicted"/>
<feature type="compositionally biased region" description="Polar residues" evidence="3">
    <location>
        <begin position="383"/>
        <end position="396"/>
    </location>
</feature>
<dbReference type="PANTHER" id="PTHR44472">
    <property type="entry name" value="DDB1- AND CUL4-ASSOCIATED FACTOR 4-RELATED"/>
    <property type="match status" value="1"/>
</dbReference>
<dbReference type="AlphaFoldDB" id="A0A9W8Y8I1"/>
<dbReference type="GO" id="GO:0080008">
    <property type="term" value="C:Cul4-RING E3 ubiquitin ligase complex"/>
    <property type="evidence" value="ECO:0007669"/>
    <property type="project" value="TreeGrafter"/>
</dbReference>
<dbReference type="EMBL" id="JAPEUY010000009">
    <property type="protein sequence ID" value="KAJ4370026.1"/>
    <property type="molecule type" value="Genomic_DNA"/>
</dbReference>
<dbReference type="SUPFAM" id="SSF101908">
    <property type="entry name" value="Putative isomerase YbhE"/>
    <property type="match status" value="1"/>
</dbReference>
<name>A0A9W8Y8I1_9PLEO</name>
<evidence type="ECO:0000256" key="3">
    <source>
        <dbReference type="SAM" id="MobiDB-lite"/>
    </source>
</evidence>
<comment type="caution">
    <text evidence="4">The sequence shown here is derived from an EMBL/GenBank/DDBJ whole genome shotgun (WGS) entry which is preliminary data.</text>
</comment>
<dbReference type="OrthoDB" id="128867at2759"/>
<keyword evidence="2" id="KW-0677">Repeat</keyword>
<organism evidence="4 5">
    <name type="scientific">Neocucurbitaria cava</name>
    <dbReference type="NCBI Taxonomy" id="798079"/>
    <lineage>
        <taxon>Eukaryota</taxon>
        <taxon>Fungi</taxon>
        <taxon>Dikarya</taxon>
        <taxon>Ascomycota</taxon>
        <taxon>Pezizomycotina</taxon>
        <taxon>Dothideomycetes</taxon>
        <taxon>Pleosporomycetidae</taxon>
        <taxon>Pleosporales</taxon>
        <taxon>Pleosporineae</taxon>
        <taxon>Cucurbitariaceae</taxon>
        <taxon>Neocucurbitaria</taxon>
    </lineage>
</organism>
<gene>
    <name evidence="4" type="ORF">N0V83_005790</name>
</gene>
<evidence type="ECO:0000313" key="5">
    <source>
        <dbReference type="Proteomes" id="UP001140560"/>
    </source>
</evidence>
<dbReference type="Gene3D" id="2.130.10.10">
    <property type="entry name" value="YVTN repeat-like/Quinoprotein amine dehydrogenase"/>
    <property type="match status" value="1"/>
</dbReference>